<dbReference type="InterPro" id="IPR029058">
    <property type="entry name" value="AB_hydrolase_fold"/>
</dbReference>
<evidence type="ECO:0000313" key="3">
    <source>
        <dbReference type="Proteomes" id="UP001500457"/>
    </source>
</evidence>
<dbReference type="InterPro" id="IPR050471">
    <property type="entry name" value="AB_hydrolase"/>
</dbReference>
<sequence length="262" mass="27454">MTDAAPGPTLVEVAPGHRTRVVDEGARDAAAVVLLHGTPLDLRAWDALIPALTATRRVVRVDARGHGTATPVPVADDARLAADVVAVLDLLDVRDAHVVGHSWGGQIAQRVAVEHPDRVRRLSLLCTRASPFPPFADLATSLRAGAVDLETLLGRWFTPEERAEVDGVAATVRAWLAAADHARWAEALDGIATFDGLADLATVTVPVDVVAAELDAVATPPHMAEIAAALPDATGHVLPGARHLVPLQRPAEIARILLAPAV</sequence>
<evidence type="ECO:0000259" key="1">
    <source>
        <dbReference type="Pfam" id="PF12697"/>
    </source>
</evidence>
<evidence type="ECO:0000313" key="2">
    <source>
        <dbReference type="EMBL" id="GAA4868835.1"/>
    </source>
</evidence>
<comment type="caution">
    <text evidence="2">The sequence shown here is derived from an EMBL/GenBank/DDBJ whole genome shotgun (WGS) entry which is preliminary data.</text>
</comment>
<dbReference type="Gene3D" id="3.40.50.1820">
    <property type="entry name" value="alpha/beta hydrolase"/>
    <property type="match status" value="1"/>
</dbReference>
<dbReference type="RefSeq" id="WP_274231315.1">
    <property type="nucleotide sequence ID" value="NZ_BAABHQ010000003.1"/>
</dbReference>
<protein>
    <submittedName>
        <fullName evidence="2">3-oxoadipate enol-lactonase</fullName>
    </submittedName>
</protein>
<keyword evidence="3" id="KW-1185">Reference proteome</keyword>
<dbReference type="PRINTS" id="PR00111">
    <property type="entry name" value="ABHYDROLASE"/>
</dbReference>
<reference evidence="3" key="1">
    <citation type="journal article" date="2019" name="Int. J. Syst. Evol. Microbiol.">
        <title>The Global Catalogue of Microorganisms (GCM) 10K type strain sequencing project: providing services to taxonomists for standard genome sequencing and annotation.</title>
        <authorList>
            <consortium name="The Broad Institute Genomics Platform"/>
            <consortium name="The Broad Institute Genome Sequencing Center for Infectious Disease"/>
            <person name="Wu L."/>
            <person name="Ma J."/>
        </authorList>
    </citation>
    <scope>NUCLEOTIDE SEQUENCE [LARGE SCALE GENOMIC DNA]</scope>
    <source>
        <strain evidence="3">JCM 17983</strain>
    </source>
</reference>
<organism evidence="2 3">
    <name type="scientific">Actinomycetospora straminea</name>
    <dbReference type="NCBI Taxonomy" id="663607"/>
    <lineage>
        <taxon>Bacteria</taxon>
        <taxon>Bacillati</taxon>
        <taxon>Actinomycetota</taxon>
        <taxon>Actinomycetes</taxon>
        <taxon>Pseudonocardiales</taxon>
        <taxon>Pseudonocardiaceae</taxon>
        <taxon>Actinomycetospora</taxon>
    </lineage>
</organism>
<dbReference type="EMBL" id="BAABHQ010000003">
    <property type="protein sequence ID" value="GAA4868835.1"/>
    <property type="molecule type" value="Genomic_DNA"/>
</dbReference>
<accession>A0ABP9E4E5</accession>
<feature type="domain" description="AB hydrolase-1" evidence="1">
    <location>
        <begin position="32"/>
        <end position="255"/>
    </location>
</feature>
<dbReference type="InterPro" id="IPR000073">
    <property type="entry name" value="AB_hydrolase_1"/>
</dbReference>
<dbReference type="Pfam" id="PF12697">
    <property type="entry name" value="Abhydrolase_6"/>
    <property type="match status" value="1"/>
</dbReference>
<name>A0ABP9E4E5_9PSEU</name>
<dbReference type="PANTHER" id="PTHR43433:SF5">
    <property type="entry name" value="AB HYDROLASE-1 DOMAIN-CONTAINING PROTEIN"/>
    <property type="match status" value="1"/>
</dbReference>
<gene>
    <name evidence="2" type="primary">pcaD_1</name>
    <name evidence="2" type="ORF">GCM10023203_17270</name>
</gene>
<dbReference type="Proteomes" id="UP001500457">
    <property type="component" value="Unassembled WGS sequence"/>
</dbReference>
<dbReference type="PANTHER" id="PTHR43433">
    <property type="entry name" value="HYDROLASE, ALPHA/BETA FOLD FAMILY PROTEIN"/>
    <property type="match status" value="1"/>
</dbReference>
<proteinExistence type="predicted"/>
<dbReference type="SUPFAM" id="SSF53474">
    <property type="entry name" value="alpha/beta-Hydrolases"/>
    <property type="match status" value="1"/>
</dbReference>